<dbReference type="InterPro" id="IPR019052">
    <property type="entry name" value="DUF2383"/>
</dbReference>
<dbReference type="EMBL" id="BMJM01000001">
    <property type="protein sequence ID" value="GGE01466.1"/>
    <property type="molecule type" value="Genomic_DNA"/>
</dbReference>
<keyword evidence="3" id="KW-1185">Reference proteome</keyword>
<evidence type="ECO:0000313" key="3">
    <source>
        <dbReference type="Proteomes" id="UP000635071"/>
    </source>
</evidence>
<dbReference type="Proteomes" id="UP000635071">
    <property type="component" value="Unassembled WGS sequence"/>
</dbReference>
<dbReference type="InterPro" id="IPR012347">
    <property type="entry name" value="Ferritin-like"/>
</dbReference>
<dbReference type="AlphaFoldDB" id="A0A916ZKU2"/>
<dbReference type="NCBIfam" id="TIGR02284">
    <property type="entry name" value="PA2169 family four-helix-bundle protein"/>
    <property type="match status" value="1"/>
</dbReference>
<protein>
    <recommendedName>
        <fullName evidence="1">DUF2383 domain-containing protein</fullName>
    </recommendedName>
</protein>
<comment type="caution">
    <text evidence="2">The sequence shown here is derived from an EMBL/GenBank/DDBJ whole genome shotgun (WGS) entry which is preliminary data.</text>
</comment>
<dbReference type="InterPro" id="IPR016920">
    <property type="entry name" value="UCP029477"/>
</dbReference>
<gene>
    <name evidence="2" type="ORF">GCM10011529_04750</name>
</gene>
<evidence type="ECO:0000313" key="2">
    <source>
        <dbReference type="EMBL" id="GGE01466.1"/>
    </source>
</evidence>
<name>A0A916ZKU2_9SPHN</name>
<evidence type="ECO:0000259" key="1">
    <source>
        <dbReference type="Pfam" id="PF09537"/>
    </source>
</evidence>
<dbReference type="RefSeq" id="WP_188761295.1">
    <property type="nucleotide sequence ID" value="NZ_BMJM01000001.1"/>
</dbReference>
<dbReference type="InterPro" id="IPR011971">
    <property type="entry name" value="CHP02284"/>
</dbReference>
<dbReference type="PIRSF" id="PIRSF029477">
    <property type="entry name" value="UCP029477"/>
    <property type="match status" value="1"/>
</dbReference>
<accession>A0A916ZKU2</accession>
<reference evidence="2" key="2">
    <citation type="submission" date="2020-09" db="EMBL/GenBank/DDBJ databases">
        <authorList>
            <person name="Sun Q."/>
            <person name="Zhou Y."/>
        </authorList>
    </citation>
    <scope>NUCLEOTIDE SEQUENCE</scope>
    <source>
        <strain evidence="2">CGMCC 1.15519</strain>
    </source>
</reference>
<feature type="domain" description="DUF2383" evidence="1">
    <location>
        <begin position="8"/>
        <end position="114"/>
    </location>
</feature>
<dbReference type="Gene3D" id="1.20.1260.10">
    <property type="match status" value="1"/>
</dbReference>
<organism evidence="2 3">
    <name type="scientific">Sandarakinorhabdus glacialis</name>
    <dbReference type="NCBI Taxonomy" id="1614636"/>
    <lineage>
        <taxon>Bacteria</taxon>
        <taxon>Pseudomonadati</taxon>
        <taxon>Pseudomonadota</taxon>
        <taxon>Alphaproteobacteria</taxon>
        <taxon>Sphingomonadales</taxon>
        <taxon>Sphingosinicellaceae</taxon>
        <taxon>Sandarakinorhabdus</taxon>
    </lineage>
</organism>
<sequence length="148" mass="15798">MVDVGTDISTLNGLIATTIDSADGYEQAATEADDADLAALFRRFGSERRRVVGDLRAQVVALGGEPEDDGTLFAGAHRAFLKLKSAFGNSRKAVIDEVEAGEDVIKARYENAMKADLGAQTRAAIDKAYVSVREGHDTFSAMKHSYAG</sequence>
<reference evidence="2" key="1">
    <citation type="journal article" date="2014" name="Int. J. Syst. Evol. Microbiol.">
        <title>Complete genome sequence of Corynebacterium casei LMG S-19264T (=DSM 44701T), isolated from a smear-ripened cheese.</title>
        <authorList>
            <consortium name="US DOE Joint Genome Institute (JGI-PGF)"/>
            <person name="Walter F."/>
            <person name="Albersmeier A."/>
            <person name="Kalinowski J."/>
            <person name="Ruckert C."/>
        </authorList>
    </citation>
    <scope>NUCLEOTIDE SEQUENCE</scope>
    <source>
        <strain evidence="2">CGMCC 1.15519</strain>
    </source>
</reference>
<proteinExistence type="predicted"/>
<dbReference type="Pfam" id="PF09537">
    <property type="entry name" value="DUF2383"/>
    <property type="match status" value="1"/>
</dbReference>